<evidence type="ECO:0000259" key="5">
    <source>
        <dbReference type="Pfam" id="PF03446"/>
    </source>
</evidence>
<dbReference type="Pfam" id="PF03446">
    <property type="entry name" value="NAD_binding_2"/>
    <property type="match status" value="1"/>
</dbReference>
<organism evidence="7 8">
    <name type="scientific">Parageobacillus toebii</name>
    <dbReference type="NCBI Taxonomy" id="153151"/>
    <lineage>
        <taxon>Bacteria</taxon>
        <taxon>Bacillati</taxon>
        <taxon>Bacillota</taxon>
        <taxon>Bacilli</taxon>
        <taxon>Bacillales</taxon>
        <taxon>Anoxybacillaceae</taxon>
        <taxon>Parageobacillus</taxon>
    </lineage>
</organism>
<sequence length="303" mass="32683">METKEMKVGFIGTGVMGARMVKRLLAADYLVIVYNRSIEKTEPLVKLGAKRAGTIAELAQCSNVICTCLSMPDDVIDVYLQKGGVIESAWPGTICLDFTTVGPDTSRMVANEAEGKGIYFLDAPVSGGPEGAEQGTLTIMVGGVKSAWERVLPLLNVLGEMVEYLGPSGSGSVAKLINQYLVAVHSVAASEAMVAGTALGLDAEQLYRILKASYGDSRMLRRHMEQYVLPRKFEPGGAVKYVHKDARLANQLMDAIGIKRFLGQIAEEAFASAMEQGLSDLDMSAVIQPLEKRCNVTVKKNEM</sequence>
<dbReference type="EC" id="1.1.1.60" evidence="7"/>
<dbReference type="InterPro" id="IPR015815">
    <property type="entry name" value="HIBADH-related"/>
</dbReference>
<evidence type="ECO:0000256" key="3">
    <source>
        <dbReference type="ARBA" id="ARBA00023027"/>
    </source>
</evidence>
<keyword evidence="3" id="KW-0520">NAD</keyword>
<comment type="similarity">
    <text evidence="1">Belongs to the HIBADH-related family.</text>
</comment>
<evidence type="ECO:0000256" key="1">
    <source>
        <dbReference type="ARBA" id="ARBA00009080"/>
    </source>
</evidence>
<dbReference type="GO" id="GO:0051287">
    <property type="term" value="F:NAD binding"/>
    <property type="evidence" value="ECO:0007669"/>
    <property type="project" value="InterPro"/>
</dbReference>
<dbReference type="SUPFAM" id="SSF48179">
    <property type="entry name" value="6-phosphogluconate dehydrogenase C-terminal domain-like"/>
    <property type="match status" value="1"/>
</dbReference>
<name>A0A150N6T2_9BACL</name>
<evidence type="ECO:0000256" key="2">
    <source>
        <dbReference type="ARBA" id="ARBA00023002"/>
    </source>
</evidence>
<dbReference type="PANTHER" id="PTHR43060:SF15">
    <property type="entry name" value="3-HYDROXYISOBUTYRATE DEHYDROGENASE-LIKE 1, MITOCHONDRIAL-RELATED"/>
    <property type="match status" value="1"/>
</dbReference>
<dbReference type="InterPro" id="IPR008927">
    <property type="entry name" value="6-PGluconate_DH-like_C_sf"/>
</dbReference>
<dbReference type="GO" id="GO:0008679">
    <property type="term" value="F:2-hydroxy-3-oxopropionate reductase activity"/>
    <property type="evidence" value="ECO:0007669"/>
    <property type="project" value="UniProtKB-EC"/>
</dbReference>
<dbReference type="InterPro" id="IPR036291">
    <property type="entry name" value="NAD(P)-bd_dom_sf"/>
</dbReference>
<evidence type="ECO:0000259" key="6">
    <source>
        <dbReference type="Pfam" id="PF14833"/>
    </source>
</evidence>
<evidence type="ECO:0000256" key="4">
    <source>
        <dbReference type="PIRSR" id="PIRSR000103-1"/>
    </source>
</evidence>
<keyword evidence="2 7" id="KW-0560">Oxidoreductase</keyword>
<dbReference type="PIRSF" id="PIRSF000103">
    <property type="entry name" value="HIBADH"/>
    <property type="match status" value="1"/>
</dbReference>
<dbReference type="Proteomes" id="UP000075324">
    <property type="component" value="Unassembled WGS sequence"/>
</dbReference>
<reference evidence="7 8" key="1">
    <citation type="submission" date="2016-01" db="EMBL/GenBank/DDBJ databases">
        <title>Draft Genome Sequences of Seven Thermophilic Sporeformers Isolated from Foods.</title>
        <authorList>
            <person name="Berendsen E.M."/>
            <person name="Wells-Bennik M.H."/>
            <person name="Krawcyk A.O."/>
            <person name="De Jong A."/>
            <person name="Holsappel S."/>
            <person name="Eijlander R.T."/>
            <person name="Kuipers O.P."/>
        </authorList>
    </citation>
    <scope>NUCLEOTIDE SEQUENCE [LARGE SCALE GENOMIC DNA]</scope>
    <source>
        <strain evidence="7 8">B4110</strain>
    </source>
</reference>
<protein>
    <submittedName>
        <fullName evidence="7">2-hydroxy-3-oxopropionate reductase</fullName>
        <ecNumber evidence="7">1.1.1.60</ecNumber>
    </submittedName>
</protein>
<dbReference type="GO" id="GO:0050661">
    <property type="term" value="F:NADP binding"/>
    <property type="evidence" value="ECO:0007669"/>
    <property type="project" value="InterPro"/>
</dbReference>
<dbReference type="Gene3D" id="3.40.50.720">
    <property type="entry name" value="NAD(P)-binding Rossmann-like Domain"/>
    <property type="match status" value="1"/>
</dbReference>
<evidence type="ECO:0000313" key="7">
    <source>
        <dbReference type="EMBL" id="KYD32421.1"/>
    </source>
</evidence>
<comment type="caution">
    <text evidence="7">The sequence shown here is derived from an EMBL/GenBank/DDBJ whole genome shotgun (WGS) entry which is preliminary data.</text>
</comment>
<feature type="active site" evidence="4">
    <location>
        <position position="175"/>
    </location>
</feature>
<dbReference type="InterPro" id="IPR006115">
    <property type="entry name" value="6PGDH_NADP-bd"/>
</dbReference>
<dbReference type="InterPro" id="IPR013328">
    <property type="entry name" value="6PGD_dom2"/>
</dbReference>
<dbReference type="Gene3D" id="1.10.1040.10">
    <property type="entry name" value="N-(1-d-carboxylethyl)-l-norvaline Dehydrogenase, domain 2"/>
    <property type="match status" value="1"/>
</dbReference>
<dbReference type="RefSeq" id="WP_082798102.1">
    <property type="nucleotide sequence ID" value="NZ_LQYW01000014.1"/>
</dbReference>
<evidence type="ECO:0000313" key="8">
    <source>
        <dbReference type="Proteomes" id="UP000075324"/>
    </source>
</evidence>
<proteinExistence type="inferred from homology"/>
<gene>
    <name evidence="7" type="ORF">B4110_2043</name>
</gene>
<dbReference type="EMBL" id="LQYW01000014">
    <property type="protein sequence ID" value="KYD32421.1"/>
    <property type="molecule type" value="Genomic_DNA"/>
</dbReference>
<feature type="domain" description="3-hydroxyisobutyrate dehydrogenase-like NAD-binding" evidence="6">
    <location>
        <begin position="169"/>
        <end position="290"/>
    </location>
</feature>
<dbReference type="InterPro" id="IPR029154">
    <property type="entry name" value="HIBADH-like_NADP-bd"/>
</dbReference>
<dbReference type="AlphaFoldDB" id="A0A150N6T2"/>
<feature type="domain" description="6-phosphogluconate dehydrogenase NADP-binding" evidence="5">
    <location>
        <begin position="7"/>
        <end position="166"/>
    </location>
</feature>
<dbReference type="PANTHER" id="PTHR43060">
    <property type="entry name" value="3-HYDROXYISOBUTYRATE DEHYDROGENASE-LIKE 1, MITOCHONDRIAL-RELATED"/>
    <property type="match status" value="1"/>
</dbReference>
<dbReference type="SUPFAM" id="SSF51735">
    <property type="entry name" value="NAD(P)-binding Rossmann-fold domains"/>
    <property type="match status" value="1"/>
</dbReference>
<accession>A0A150N6T2</accession>
<dbReference type="PATRIC" id="fig|153151.4.peg.508"/>
<dbReference type="Pfam" id="PF14833">
    <property type="entry name" value="NAD_binding_11"/>
    <property type="match status" value="1"/>
</dbReference>